<keyword evidence="2 3" id="KW-0175">Coiled coil</keyword>
<dbReference type="Gene3D" id="2.40.50.100">
    <property type="match status" value="1"/>
</dbReference>
<keyword evidence="7" id="KW-1185">Reference proteome</keyword>
<dbReference type="InterPro" id="IPR050465">
    <property type="entry name" value="UPF0194_transport"/>
</dbReference>
<dbReference type="GO" id="GO:0042597">
    <property type="term" value="C:periplasmic space"/>
    <property type="evidence" value="ECO:0007669"/>
    <property type="project" value="UniProtKB-SubCell"/>
</dbReference>
<dbReference type="Pfam" id="PF25990">
    <property type="entry name" value="Beta-barrel_YknX"/>
    <property type="match status" value="1"/>
</dbReference>
<feature type="coiled-coil region" evidence="3">
    <location>
        <begin position="136"/>
        <end position="235"/>
    </location>
</feature>
<dbReference type="PATRIC" id="fig|500635.8.peg.1573"/>
<evidence type="ECO:0000259" key="5">
    <source>
        <dbReference type="Pfam" id="PF25990"/>
    </source>
</evidence>
<dbReference type="Proteomes" id="UP000003671">
    <property type="component" value="Unassembled WGS sequence"/>
</dbReference>
<comment type="subcellular location">
    <subcellularLocation>
        <location evidence="1">Cell envelope</location>
    </subcellularLocation>
</comment>
<dbReference type="HOGENOM" id="CLU_018816_6_3_9"/>
<dbReference type="eggNOG" id="COG1566">
    <property type="taxonomic scope" value="Bacteria"/>
</dbReference>
<dbReference type="EMBL" id="ABWK02000018">
    <property type="protein sequence ID" value="EEX68431.1"/>
    <property type="molecule type" value="Genomic_DNA"/>
</dbReference>
<dbReference type="Gene3D" id="2.40.30.170">
    <property type="match status" value="1"/>
</dbReference>
<organism evidence="6 7">
    <name type="scientific">Mitsuokella multacida DSM 20544</name>
    <dbReference type="NCBI Taxonomy" id="500635"/>
    <lineage>
        <taxon>Bacteria</taxon>
        <taxon>Bacillati</taxon>
        <taxon>Bacillota</taxon>
        <taxon>Negativicutes</taxon>
        <taxon>Selenomonadales</taxon>
        <taxon>Selenomonadaceae</taxon>
        <taxon>Mitsuokella</taxon>
    </lineage>
</organism>
<protein>
    <submittedName>
        <fullName evidence="6">Auxiliary transport protein, membrane fusion protein (MFP) family protein</fullName>
    </submittedName>
</protein>
<evidence type="ECO:0000256" key="2">
    <source>
        <dbReference type="ARBA" id="ARBA00023054"/>
    </source>
</evidence>
<evidence type="ECO:0000313" key="7">
    <source>
        <dbReference type="Proteomes" id="UP000003671"/>
    </source>
</evidence>
<dbReference type="PANTHER" id="PTHR32347">
    <property type="entry name" value="EFFLUX SYSTEM COMPONENT YKNX-RELATED"/>
    <property type="match status" value="1"/>
</dbReference>
<dbReference type="PANTHER" id="PTHR32347:SF29">
    <property type="entry name" value="UPF0194 MEMBRANE PROTEIN YBHG"/>
    <property type="match status" value="1"/>
</dbReference>
<proteinExistence type="predicted"/>
<dbReference type="SUPFAM" id="SSF111369">
    <property type="entry name" value="HlyD-like secretion proteins"/>
    <property type="match status" value="2"/>
</dbReference>
<comment type="caution">
    <text evidence="6">The sequence shown here is derived from an EMBL/GenBank/DDBJ whole genome shotgun (WGS) entry which is preliminary data.</text>
</comment>
<name>C9KNT5_9FIRM</name>
<reference evidence="6" key="1">
    <citation type="submission" date="2009-09" db="EMBL/GenBank/DDBJ databases">
        <authorList>
            <person name="Weinstock G."/>
            <person name="Sodergren E."/>
            <person name="Clifton S."/>
            <person name="Fulton L."/>
            <person name="Fulton B."/>
            <person name="Courtney L."/>
            <person name="Fronick C."/>
            <person name="Harrison M."/>
            <person name="Strong C."/>
            <person name="Farmer C."/>
            <person name="Delahaunty K."/>
            <person name="Markovic C."/>
            <person name="Hall O."/>
            <person name="Minx P."/>
            <person name="Tomlinson C."/>
            <person name="Mitreva M."/>
            <person name="Nelson J."/>
            <person name="Hou S."/>
            <person name="Wollam A."/>
            <person name="Pepin K.H."/>
            <person name="Johnson M."/>
            <person name="Bhonagiri V."/>
            <person name="Nash W.E."/>
            <person name="Warren W."/>
            <person name="Chinwalla A."/>
            <person name="Mardis E.R."/>
            <person name="Wilson R.K."/>
        </authorList>
    </citation>
    <scope>NUCLEOTIDE SEQUENCE [LARGE SCALE GENOMIC DNA]</scope>
    <source>
        <strain evidence="6">DSM 20544</strain>
    </source>
</reference>
<dbReference type="InterPro" id="IPR058636">
    <property type="entry name" value="Beta-barrel_YknX"/>
</dbReference>
<evidence type="ECO:0000256" key="1">
    <source>
        <dbReference type="ARBA" id="ARBA00004196"/>
    </source>
</evidence>
<dbReference type="STRING" id="500635.MITSMUL_04887"/>
<dbReference type="Pfam" id="PF25881">
    <property type="entry name" value="HH_YBHG"/>
    <property type="match status" value="1"/>
</dbReference>
<sequence>MAGRKSARSVSGKAARIGGIIMKRRQKGILAVVFVLLAGLGLFAYQQHEAAVKRAATQELTLSGNVDLREVTLSFRESDRIKEMLVEEGDTVEEGQVLARLDTDELTINLRKTKAQIAAQQSTVEKLHNGTRTEELHQAEQKLRAAEAAASNAQGVYERRQAVYDSVEGISAQELDNARTDAEAKQAAVEEAREALREAQNGPRQEDIAAAEANLQALEEEQSREEYLLSQYELRAPTNGVIRSRLLEVGDMASPSTPVFKLSLLDKKWVRAYVKESDLGRIYEGQSARVYIDSQKDKPIAGQVGYIADTAEFTPKTVQTDELRTALVYEVRVYVDDEENVLRLGMPATVKIDL</sequence>
<evidence type="ECO:0000256" key="3">
    <source>
        <dbReference type="SAM" id="Coils"/>
    </source>
</evidence>
<accession>C9KNT5</accession>
<dbReference type="AlphaFoldDB" id="C9KNT5"/>
<dbReference type="PRINTS" id="PR01490">
    <property type="entry name" value="RTXTOXIND"/>
</dbReference>
<feature type="domain" description="YknX-like beta-barrel" evidence="5">
    <location>
        <begin position="270"/>
        <end position="352"/>
    </location>
</feature>
<feature type="domain" description="YbhG-like alpha-helical hairpin" evidence="4">
    <location>
        <begin position="101"/>
        <end position="219"/>
    </location>
</feature>
<gene>
    <name evidence="6" type="ORF">MITSMUL_04887</name>
</gene>
<evidence type="ECO:0000259" key="4">
    <source>
        <dbReference type="Pfam" id="PF25881"/>
    </source>
</evidence>
<dbReference type="InterPro" id="IPR059052">
    <property type="entry name" value="HH_YbhG-like"/>
</dbReference>
<evidence type="ECO:0000313" key="6">
    <source>
        <dbReference type="EMBL" id="EEX68431.1"/>
    </source>
</evidence>